<evidence type="ECO:0000313" key="3">
    <source>
        <dbReference type="Proteomes" id="UP000283000"/>
    </source>
</evidence>
<sequence length="171" mass="19095">MSAKPKFAERADRLLEHSAGVDTLPEVDEHQKQAVFRAMAVGFSVYTWVLPTVAIIFFASGLWWAGLLLIISAGMPALAVRMYARQLGVGSVRQTGLERRWARPTGLVLSLLGFALLGGLAIFQSTTGHPLFEWTWRIDMSTIRFESLIGGGIGVFIAWLIVRNKHRRRHH</sequence>
<dbReference type="AlphaFoldDB" id="A0A3T0DH89"/>
<feature type="transmembrane region" description="Helical" evidence="1">
    <location>
        <begin position="34"/>
        <end position="57"/>
    </location>
</feature>
<proteinExistence type="predicted"/>
<feature type="transmembrane region" description="Helical" evidence="1">
    <location>
        <begin position="63"/>
        <end position="84"/>
    </location>
</feature>
<reference evidence="2 3" key="1">
    <citation type="submission" date="2017-12" db="EMBL/GenBank/DDBJ databases">
        <authorList>
            <person name="Levesque S."/>
        </authorList>
    </citation>
    <scope>NUCLEOTIDE SEQUENCE [LARGE SCALE GENOMIC DNA]</scope>
    <source>
        <strain evidence="2 3">SMQ-1417</strain>
    </source>
</reference>
<dbReference type="EMBL" id="CP025330">
    <property type="protein sequence ID" value="AZT94139.1"/>
    <property type="molecule type" value="Genomic_DNA"/>
</dbReference>
<gene>
    <name evidence="2" type="ORF">CXR23_14075</name>
</gene>
<dbReference type="Proteomes" id="UP000283000">
    <property type="component" value="Chromosome"/>
</dbReference>
<name>A0A3T0DH89_BREAU</name>
<keyword evidence="1" id="KW-0472">Membrane</keyword>
<feature type="transmembrane region" description="Helical" evidence="1">
    <location>
        <begin position="105"/>
        <end position="123"/>
    </location>
</feature>
<accession>A0A3T0DH89</accession>
<feature type="transmembrane region" description="Helical" evidence="1">
    <location>
        <begin position="143"/>
        <end position="162"/>
    </location>
</feature>
<dbReference type="RefSeq" id="WP_127363125.1">
    <property type="nucleotide sequence ID" value="NZ_CP025330.1"/>
</dbReference>
<keyword evidence="1" id="KW-1133">Transmembrane helix</keyword>
<evidence type="ECO:0000313" key="2">
    <source>
        <dbReference type="EMBL" id="AZT94139.1"/>
    </source>
</evidence>
<reference evidence="2 3" key="2">
    <citation type="submission" date="2019-01" db="EMBL/GenBank/DDBJ databases">
        <title>Comparative genomic analysis of Brevibacterium aurantiacum sheds light on its evolution and its adaptation to smear-ripened cheeses.</title>
        <authorList>
            <person name="Moineau S."/>
        </authorList>
    </citation>
    <scope>NUCLEOTIDE SEQUENCE [LARGE SCALE GENOMIC DNA]</scope>
    <source>
        <strain evidence="2 3">SMQ-1417</strain>
    </source>
</reference>
<evidence type="ECO:0000256" key="1">
    <source>
        <dbReference type="SAM" id="Phobius"/>
    </source>
</evidence>
<organism evidence="2 3">
    <name type="scientific">Brevibacterium aurantiacum</name>
    <dbReference type="NCBI Taxonomy" id="273384"/>
    <lineage>
        <taxon>Bacteria</taxon>
        <taxon>Bacillati</taxon>
        <taxon>Actinomycetota</taxon>
        <taxon>Actinomycetes</taxon>
        <taxon>Micrococcales</taxon>
        <taxon>Brevibacteriaceae</taxon>
        <taxon>Brevibacterium</taxon>
    </lineage>
</organism>
<keyword evidence="1" id="KW-0812">Transmembrane</keyword>
<protein>
    <submittedName>
        <fullName evidence="2">Uncharacterized protein</fullName>
    </submittedName>
</protein>